<accession>A0A0K2TU13</accession>
<dbReference type="AlphaFoldDB" id="A0A0K2TU13"/>
<organism evidence="1">
    <name type="scientific">Lepeophtheirus salmonis</name>
    <name type="common">Salmon louse</name>
    <name type="synonym">Caligus salmonis</name>
    <dbReference type="NCBI Taxonomy" id="72036"/>
    <lineage>
        <taxon>Eukaryota</taxon>
        <taxon>Metazoa</taxon>
        <taxon>Ecdysozoa</taxon>
        <taxon>Arthropoda</taxon>
        <taxon>Crustacea</taxon>
        <taxon>Multicrustacea</taxon>
        <taxon>Hexanauplia</taxon>
        <taxon>Copepoda</taxon>
        <taxon>Siphonostomatoida</taxon>
        <taxon>Caligidae</taxon>
        <taxon>Lepeophtheirus</taxon>
    </lineage>
</organism>
<name>A0A0K2TU13_LEPSM</name>
<proteinExistence type="predicted"/>
<evidence type="ECO:0000313" key="1">
    <source>
        <dbReference type="EMBL" id="CDW29528.1"/>
    </source>
</evidence>
<sequence>MKHSSSLIYKCWTFLIDFQLENVELFTVEGIIERLTIGELLIIDYSLSITPNTQQHHPSCQSWLYSYYFERS</sequence>
<protein>
    <submittedName>
        <fullName evidence="1">Uncharacterized protein</fullName>
    </submittedName>
</protein>
<dbReference type="EMBL" id="HACA01012167">
    <property type="protein sequence ID" value="CDW29528.1"/>
    <property type="molecule type" value="Transcribed_RNA"/>
</dbReference>
<reference evidence="1" key="1">
    <citation type="submission" date="2014-05" db="EMBL/GenBank/DDBJ databases">
        <authorList>
            <person name="Chronopoulou M."/>
        </authorList>
    </citation>
    <scope>NUCLEOTIDE SEQUENCE</scope>
    <source>
        <tissue evidence="1">Whole organism</tissue>
    </source>
</reference>